<dbReference type="RefSeq" id="WP_345074472.1">
    <property type="nucleotide sequence ID" value="NZ_BAABDJ010000037.1"/>
</dbReference>
<reference evidence="2" key="1">
    <citation type="journal article" date="2019" name="Int. J. Syst. Evol. Microbiol.">
        <title>The Global Catalogue of Microorganisms (GCM) 10K type strain sequencing project: providing services to taxonomists for standard genome sequencing and annotation.</title>
        <authorList>
            <consortium name="The Broad Institute Genomics Platform"/>
            <consortium name="The Broad Institute Genome Sequencing Center for Infectious Disease"/>
            <person name="Wu L."/>
            <person name="Ma J."/>
        </authorList>
    </citation>
    <scope>NUCLEOTIDE SEQUENCE [LARGE SCALE GENOMIC DNA]</scope>
    <source>
        <strain evidence="2">JCM 17224</strain>
    </source>
</reference>
<accession>A0ABP7SU44</accession>
<dbReference type="Pfam" id="PF18939">
    <property type="entry name" value="DUF5686"/>
    <property type="match status" value="1"/>
</dbReference>
<comment type="caution">
    <text evidence="1">The sequence shown here is derived from an EMBL/GenBank/DDBJ whole genome shotgun (WGS) entry which is preliminary data.</text>
</comment>
<evidence type="ECO:0000313" key="2">
    <source>
        <dbReference type="Proteomes" id="UP001500567"/>
    </source>
</evidence>
<evidence type="ECO:0000313" key="1">
    <source>
        <dbReference type="EMBL" id="GAA4016618.1"/>
    </source>
</evidence>
<protein>
    <submittedName>
        <fullName evidence="1">DUF5686 and carboxypeptidase-like regulatory domain-containing protein</fullName>
    </submittedName>
</protein>
<dbReference type="EMBL" id="BAABDJ010000037">
    <property type="protein sequence ID" value="GAA4016618.1"/>
    <property type="molecule type" value="Genomic_DNA"/>
</dbReference>
<dbReference type="SUPFAM" id="SSF49464">
    <property type="entry name" value="Carboxypeptidase regulatory domain-like"/>
    <property type="match status" value="1"/>
</dbReference>
<name>A0ABP7SU44_9BACT</name>
<dbReference type="Proteomes" id="UP001500567">
    <property type="component" value="Unassembled WGS sequence"/>
</dbReference>
<dbReference type="InterPro" id="IPR008969">
    <property type="entry name" value="CarboxyPept-like_regulatory"/>
</dbReference>
<dbReference type="Gene3D" id="2.60.40.1120">
    <property type="entry name" value="Carboxypeptidase-like, regulatory domain"/>
    <property type="match status" value="1"/>
</dbReference>
<organism evidence="1 2">
    <name type="scientific">Hymenobacter fastidiosus</name>
    <dbReference type="NCBI Taxonomy" id="486264"/>
    <lineage>
        <taxon>Bacteria</taxon>
        <taxon>Pseudomonadati</taxon>
        <taxon>Bacteroidota</taxon>
        <taxon>Cytophagia</taxon>
        <taxon>Cytophagales</taxon>
        <taxon>Hymenobacteraceae</taxon>
        <taxon>Hymenobacter</taxon>
    </lineage>
</organism>
<keyword evidence="2" id="KW-1185">Reference proteome</keyword>
<sequence length="827" mass="93556">MLLLLGGVSPVKAQRIVFAGRVTEAGTDQPIPFASLFVPGTSIGITADAEGRYELSVPQPPDTLAASALGFAVLKKRVGNQARQTVNFALGSGAFSLGEVVVRPRENPAYEILRRVQTHKPQNDKRSLDAFEFDSYNRIQTTLTNLPDRLAKRRAIRDMLALADTLGQPHDAANPANLPIFASEILSRFYVHNRPVRRREEIRRSQMRGLGPREGSVLSQILGSSFQDYDFYPNWQNILGKDFISPIADGWRLAYEYDLQDSVLIGPDWCYQLGVTPRRAQDLAFVGTIWITADTYALRRVELKKSPQANLNFVNQLTVFQELTPPTAGPGLPVRTRVAIGVTPADKQAGMLVRFTTLNSNFERSRAHDLAFYDRPMETAANAYELPQDFFDRNRPDSLSRAEQHTFVMLDSVKQLPSVRSVLDLADILVNGYKRVGKLDVGPVLATYGFNNVEGHRVRLGFRTTPELSRNWLSRAYLAYGTRDEELKYGLRINRIIERNHWTVAGVEYRHDLDQVALLDNEFGQENPLFDAAARLGNVRRGRPLMRDLSSAFLQTDLFRGFTQKITVRRQSFRPLYRFAYYNTDRREPGAPTAADFTLAEVILESRYARDEVLVETENRRKAIGLMRWPVFVFRYTMGANHVLGSDFKYQKLNAVITQSVQLGQLGRADYRVEAGYIPSTVPYPILKTHLGNQSPFYNGSAFNLMRFFEFVSDKYVSVRVEDHFEGLFLNSVPGLQKLNWRLLATGNILYGGVSQANRRLSPRLDPTNGEMLPTFQALGAVPYAEVGYGVENIFKVARVDFLHRLTYRDAPEARNFGVKLSLQFRL</sequence>
<dbReference type="Pfam" id="PF13715">
    <property type="entry name" value="CarbopepD_reg_2"/>
    <property type="match status" value="1"/>
</dbReference>
<proteinExistence type="predicted"/>
<dbReference type="InterPro" id="IPR043741">
    <property type="entry name" value="DUF5686"/>
</dbReference>
<gene>
    <name evidence="1" type="ORF">GCM10022408_32640</name>
</gene>